<dbReference type="HOGENOM" id="CLU_012231_0_0_1"/>
<feature type="region of interest" description="Disordered" evidence="1">
    <location>
        <begin position="804"/>
        <end position="833"/>
    </location>
</feature>
<dbReference type="AlphaFoldDB" id="A0A067NEJ8"/>
<evidence type="ECO:0000313" key="3">
    <source>
        <dbReference type="EMBL" id="KDQ26453.1"/>
    </source>
</evidence>
<feature type="region of interest" description="Disordered" evidence="1">
    <location>
        <begin position="591"/>
        <end position="610"/>
    </location>
</feature>
<feature type="region of interest" description="Disordered" evidence="1">
    <location>
        <begin position="96"/>
        <end position="135"/>
    </location>
</feature>
<sequence length="833" mass="90968">MAQAVYDEHPLQMYLNELGEASKLMPGGSADFLPQDDEFDALSDEHTAVPREPSWILDIFEILSNLFTTRFSQQPSPFIERFKYDVISSSLLSTSLSASRRPSSPCIPGQLRSKSRSRSLDYNQPPPPQDASIKANQYSDVTTRYNHGLLVLAVAAFGGGFYLLAALVFGAAYMQANSEGTQRHDMAPTMQSLEELISASDVWDSVVHDAIHQLENEERSVFYGPTTPSSPLSHLRVALNSSLHTTQSQCDNIRQLLSALTSPSELPQLSEMYAPPSPTKTSYDLEPSSPRPLSLSTSQSPSRQRTVAGGYNKRSTWNGSYASLAVAGSPPMPSRRREKRRSDLSTLLKSSLSSTKSFSAPTTPSTSGATLAGVKEEDSDAEAENEASSSYIPFGVAALDLRRKRQSAGMEALGLSSKRSSPSIMASGSHFTSPHTNRHPLSISALNLALQAALSSKRYTCSYLLALRFLDEEDEAYWENVRSVMGLLASTFVDASARLSESLDEAEARRVKDQTPTPETQSRRTSYNPEDILSEGLYKSSVSSSTGPSTPTFAPMPSQLSRFALHVEAISTALTDAREYLLQTVTTLREAPPNTQVPHPSPDDPQGLTGLASLQSYERLRRELGLALRECERGRERLLDIVSPHKRAEDQEELPALGQDHGSDSDKAESSFQVDDETHVMSLDLAILSPDNGEPEPTGMDDATAHLLLSTSAQHLPPIGAEEVFESDSGSMPVFTRDRPKLSREERIKLIKEKRESSGGKLGVGLGMSVDSDESGVEKWGPTGDVVQELKDVIWKVGEKRRKMVAPETTEALSPQPPATSIPMHTEFEIESS</sequence>
<dbReference type="VEuPathDB" id="FungiDB:PLEOSDRAFT_1113074"/>
<feature type="region of interest" description="Disordered" evidence="1">
    <location>
        <begin position="413"/>
        <end position="435"/>
    </location>
</feature>
<feature type="compositionally biased region" description="Polar residues" evidence="1">
    <location>
        <begin position="514"/>
        <end position="528"/>
    </location>
</feature>
<dbReference type="OrthoDB" id="21151at2759"/>
<feature type="compositionally biased region" description="Low complexity" evidence="1">
    <location>
        <begin position="344"/>
        <end position="370"/>
    </location>
</feature>
<feature type="region of interest" description="Disordered" evidence="1">
    <location>
        <begin position="760"/>
        <end position="783"/>
    </location>
</feature>
<dbReference type="Proteomes" id="UP000027073">
    <property type="component" value="Unassembled WGS sequence"/>
</dbReference>
<evidence type="ECO:0000313" key="4">
    <source>
        <dbReference type="Proteomes" id="UP000027073"/>
    </source>
</evidence>
<dbReference type="EMBL" id="KL198009">
    <property type="protein sequence ID" value="KDQ26453.1"/>
    <property type="molecule type" value="Genomic_DNA"/>
</dbReference>
<feature type="region of interest" description="Disordered" evidence="1">
    <location>
        <begin position="503"/>
        <end position="530"/>
    </location>
</feature>
<dbReference type="InParanoid" id="A0A067NEJ8"/>
<feature type="region of interest" description="Disordered" evidence="1">
    <location>
        <begin position="267"/>
        <end position="386"/>
    </location>
</feature>
<accession>A0A067NEJ8</accession>
<dbReference type="STRING" id="1137138.A0A067NEJ8"/>
<gene>
    <name evidence="3" type="ORF">PLEOSDRAFT_1113074</name>
</gene>
<feature type="compositionally biased region" description="Polar residues" evidence="1">
    <location>
        <begin position="417"/>
        <end position="435"/>
    </location>
</feature>
<reference evidence="4" key="1">
    <citation type="journal article" date="2014" name="Proc. Natl. Acad. Sci. U.S.A.">
        <title>Extensive sampling of basidiomycete genomes demonstrates inadequacy of the white-rot/brown-rot paradigm for wood decay fungi.</title>
        <authorList>
            <person name="Riley R."/>
            <person name="Salamov A.A."/>
            <person name="Brown D.W."/>
            <person name="Nagy L.G."/>
            <person name="Floudas D."/>
            <person name="Held B.W."/>
            <person name="Levasseur A."/>
            <person name="Lombard V."/>
            <person name="Morin E."/>
            <person name="Otillar R."/>
            <person name="Lindquist E.A."/>
            <person name="Sun H."/>
            <person name="LaButti K.M."/>
            <person name="Schmutz J."/>
            <person name="Jabbour D."/>
            <person name="Luo H."/>
            <person name="Baker S.E."/>
            <person name="Pisabarro A.G."/>
            <person name="Walton J.D."/>
            <person name="Blanchette R.A."/>
            <person name="Henrissat B."/>
            <person name="Martin F."/>
            <person name="Cullen D."/>
            <person name="Hibbett D.S."/>
            <person name="Grigoriev I.V."/>
        </authorList>
    </citation>
    <scope>NUCLEOTIDE SEQUENCE [LARGE SCALE GENOMIC DNA]</scope>
    <source>
        <strain evidence="4">PC15</strain>
    </source>
</reference>
<organism evidence="3 4">
    <name type="scientific">Pleurotus ostreatus (strain PC15)</name>
    <name type="common">Oyster mushroom</name>
    <dbReference type="NCBI Taxonomy" id="1137138"/>
    <lineage>
        <taxon>Eukaryota</taxon>
        <taxon>Fungi</taxon>
        <taxon>Dikarya</taxon>
        <taxon>Basidiomycota</taxon>
        <taxon>Agaricomycotina</taxon>
        <taxon>Agaricomycetes</taxon>
        <taxon>Agaricomycetidae</taxon>
        <taxon>Agaricales</taxon>
        <taxon>Pleurotineae</taxon>
        <taxon>Pleurotaceae</taxon>
        <taxon>Pleurotus</taxon>
    </lineage>
</organism>
<keyword evidence="2" id="KW-1133">Transmembrane helix</keyword>
<keyword evidence="2" id="KW-0812">Transmembrane</keyword>
<feature type="region of interest" description="Disordered" evidence="1">
    <location>
        <begin position="642"/>
        <end position="674"/>
    </location>
</feature>
<feature type="compositionally biased region" description="Low complexity" evidence="1">
    <location>
        <begin position="287"/>
        <end position="306"/>
    </location>
</feature>
<feature type="transmembrane region" description="Helical" evidence="2">
    <location>
        <begin position="149"/>
        <end position="174"/>
    </location>
</feature>
<evidence type="ECO:0000256" key="1">
    <source>
        <dbReference type="SAM" id="MobiDB-lite"/>
    </source>
</evidence>
<name>A0A067NEJ8_PLEO1</name>
<proteinExistence type="predicted"/>
<protein>
    <submittedName>
        <fullName evidence="3">Uncharacterized protein</fullName>
    </submittedName>
</protein>
<keyword evidence="2" id="KW-0472">Membrane</keyword>
<evidence type="ECO:0000256" key="2">
    <source>
        <dbReference type="SAM" id="Phobius"/>
    </source>
</evidence>